<dbReference type="OMA" id="VEYNIRD"/>
<dbReference type="EMBL" id="KK853656">
    <property type="protein sequence ID" value="KDR02408.1"/>
    <property type="molecule type" value="Genomic_DNA"/>
</dbReference>
<dbReference type="AlphaFoldDB" id="A0A067QFD5"/>
<sequence>MNIRKTKTMRNRFAAAAPVAVGAFQLEDVKEYVYLGLLITAQNELKPGLARRRRAGRAAFGSIRSVIDATRDVELRAELFDSTVLPALCYCAETWSLTKALRSNFESPMPPLGIDLSALPYVEYNIRDLRGHTTRHWSTRARNRE</sequence>
<evidence type="ECO:0000313" key="2">
    <source>
        <dbReference type="Proteomes" id="UP000027135"/>
    </source>
</evidence>
<dbReference type="PANTHER" id="PTHR47027:SF20">
    <property type="entry name" value="REVERSE TRANSCRIPTASE-LIKE PROTEIN WITH RNA-DIRECTED DNA POLYMERASE DOMAIN"/>
    <property type="match status" value="1"/>
</dbReference>
<dbReference type="InParanoid" id="A0A067QFD5"/>
<accession>A0A067QFD5</accession>
<gene>
    <name evidence="1" type="ORF">L798_05162</name>
</gene>
<name>A0A067QFD5_ZOONE</name>
<dbReference type="Proteomes" id="UP000027135">
    <property type="component" value="Unassembled WGS sequence"/>
</dbReference>
<keyword evidence="2" id="KW-1185">Reference proteome</keyword>
<protein>
    <submittedName>
        <fullName evidence="1">Uncharacterized transposon-derived protein F52C9.6</fullName>
    </submittedName>
</protein>
<organism evidence="1 2">
    <name type="scientific">Zootermopsis nevadensis</name>
    <name type="common">Dampwood termite</name>
    <dbReference type="NCBI Taxonomy" id="136037"/>
    <lineage>
        <taxon>Eukaryota</taxon>
        <taxon>Metazoa</taxon>
        <taxon>Ecdysozoa</taxon>
        <taxon>Arthropoda</taxon>
        <taxon>Hexapoda</taxon>
        <taxon>Insecta</taxon>
        <taxon>Pterygota</taxon>
        <taxon>Neoptera</taxon>
        <taxon>Polyneoptera</taxon>
        <taxon>Dictyoptera</taxon>
        <taxon>Blattodea</taxon>
        <taxon>Blattoidea</taxon>
        <taxon>Termitoidae</taxon>
        <taxon>Termopsidae</taxon>
        <taxon>Zootermopsis</taxon>
    </lineage>
</organism>
<dbReference type="PANTHER" id="PTHR47027">
    <property type="entry name" value="REVERSE TRANSCRIPTASE DOMAIN-CONTAINING PROTEIN"/>
    <property type="match status" value="1"/>
</dbReference>
<proteinExistence type="predicted"/>
<dbReference type="eggNOG" id="KOG1075">
    <property type="taxonomic scope" value="Eukaryota"/>
</dbReference>
<reference evidence="1 2" key="1">
    <citation type="journal article" date="2014" name="Nat. Commun.">
        <title>Molecular traces of alternative social organization in a termite genome.</title>
        <authorList>
            <person name="Terrapon N."/>
            <person name="Li C."/>
            <person name="Robertson H.M."/>
            <person name="Ji L."/>
            <person name="Meng X."/>
            <person name="Booth W."/>
            <person name="Chen Z."/>
            <person name="Childers C.P."/>
            <person name="Glastad K.M."/>
            <person name="Gokhale K."/>
            <person name="Gowin J."/>
            <person name="Gronenberg W."/>
            <person name="Hermansen R.A."/>
            <person name="Hu H."/>
            <person name="Hunt B.G."/>
            <person name="Huylmans A.K."/>
            <person name="Khalil S.M."/>
            <person name="Mitchell R.D."/>
            <person name="Munoz-Torres M.C."/>
            <person name="Mustard J.A."/>
            <person name="Pan H."/>
            <person name="Reese J.T."/>
            <person name="Scharf M.E."/>
            <person name="Sun F."/>
            <person name="Vogel H."/>
            <person name="Xiao J."/>
            <person name="Yang W."/>
            <person name="Yang Z."/>
            <person name="Yang Z."/>
            <person name="Zhou J."/>
            <person name="Zhu J."/>
            <person name="Brent C.S."/>
            <person name="Elsik C.G."/>
            <person name="Goodisman M.A."/>
            <person name="Liberles D.A."/>
            <person name="Roe R.M."/>
            <person name="Vargo E.L."/>
            <person name="Vilcinskas A."/>
            <person name="Wang J."/>
            <person name="Bornberg-Bauer E."/>
            <person name="Korb J."/>
            <person name="Zhang G."/>
            <person name="Liebig J."/>
        </authorList>
    </citation>
    <scope>NUCLEOTIDE SEQUENCE [LARGE SCALE GENOMIC DNA]</scope>
    <source>
        <tissue evidence="1">Whole organism</tissue>
    </source>
</reference>
<evidence type="ECO:0000313" key="1">
    <source>
        <dbReference type="EMBL" id="KDR02408.1"/>
    </source>
</evidence>